<dbReference type="EMBL" id="APGJ01000007">
    <property type="protein sequence ID" value="EYD70918.1"/>
    <property type="molecule type" value="Genomic_DNA"/>
</dbReference>
<evidence type="ECO:0000313" key="3">
    <source>
        <dbReference type="EMBL" id="EYD70918.1"/>
    </source>
</evidence>
<evidence type="ECO:0000259" key="1">
    <source>
        <dbReference type="Pfam" id="PF02625"/>
    </source>
</evidence>
<gene>
    <name evidence="3" type="ORF">Lokhon_02562</name>
</gene>
<name>A0A017H9T0_9RHOB</name>
<evidence type="ECO:0000259" key="2">
    <source>
        <dbReference type="Pfam" id="PF13478"/>
    </source>
</evidence>
<dbReference type="Proteomes" id="UP000025047">
    <property type="component" value="Unassembled WGS sequence"/>
</dbReference>
<organism evidence="3 4">
    <name type="scientific">Limimaricola hongkongensis DSM 17492</name>
    <dbReference type="NCBI Taxonomy" id="1122180"/>
    <lineage>
        <taxon>Bacteria</taxon>
        <taxon>Pseudomonadati</taxon>
        <taxon>Pseudomonadota</taxon>
        <taxon>Alphaproteobacteria</taxon>
        <taxon>Rhodobacterales</taxon>
        <taxon>Paracoccaceae</taxon>
        <taxon>Limimaricola</taxon>
    </lineage>
</organism>
<feature type="domain" description="XdhC- CoxI" evidence="1">
    <location>
        <begin position="37"/>
        <end position="99"/>
    </location>
</feature>
<dbReference type="PANTHER" id="PTHR30388">
    <property type="entry name" value="ALDEHYDE OXIDOREDUCTASE MOLYBDENUM COFACTOR ASSEMBLY PROTEIN"/>
    <property type="match status" value="1"/>
</dbReference>
<accession>A0A017H9T0</accession>
<reference evidence="3 4" key="1">
    <citation type="submission" date="2013-03" db="EMBL/GenBank/DDBJ databases">
        <authorList>
            <person name="Fiebig A."/>
            <person name="Goeker M."/>
            <person name="Klenk H.-P.P."/>
        </authorList>
    </citation>
    <scope>NUCLEOTIDE SEQUENCE [LARGE SCALE GENOMIC DNA]</scope>
    <source>
        <strain evidence="3 4">DSM 17492</strain>
    </source>
</reference>
<dbReference type="Pfam" id="PF13478">
    <property type="entry name" value="XdhC_C"/>
    <property type="match status" value="1"/>
</dbReference>
<dbReference type="Gene3D" id="3.40.50.720">
    <property type="entry name" value="NAD(P)-binding Rossmann-like Domain"/>
    <property type="match status" value="1"/>
</dbReference>
<dbReference type="eggNOG" id="COG1975">
    <property type="taxonomic scope" value="Bacteria"/>
</dbReference>
<dbReference type="RefSeq" id="WP_017927013.1">
    <property type="nucleotide sequence ID" value="NZ_KB822995.1"/>
</dbReference>
<dbReference type="PATRIC" id="fig|1122180.6.peg.2547"/>
<proteinExistence type="predicted"/>
<dbReference type="PANTHER" id="PTHR30388:SF4">
    <property type="entry name" value="MOLYBDENUM COFACTOR INSERTION CHAPERONE PAOD"/>
    <property type="match status" value="1"/>
</dbReference>
<dbReference type="InterPro" id="IPR052698">
    <property type="entry name" value="MoCofactor_Util/Proc"/>
</dbReference>
<evidence type="ECO:0000313" key="4">
    <source>
        <dbReference type="Proteomes" id="UP000025047"/>
    </source>
</evidence>
<dbReference type="Pfam" id="PF02625">
    <property type="entry name" value="XdhC_CoxI"/>
    <property type="match status" value="1"/>
</dbReference>
<dbReference type="InterPro" id="IPR003777">
    <property type="entry name" value="XdhC_CoxI"/>
</dbReference>
<feature type="domain" description="XdhC Rossmann" evidence="2">
    <location>
        <begin position="159"/>
        <end position="277"/>
    </location>
</feature>
<dbReference type="AlphaFoldDB" id="A0A017H9T0"/>
<dbReference type="OrthoDB" id="9815497at2"/>
<comment type="caution">
    <text evidence="3">The sequence shown here is derived from an EMBL/GenBank/DDBJ whole genome shotgun (WGS) entry which is preliminary data.</text>
</comment>
<sequence length="289" mass="29817">MLDNPAPHSHDDHGAAAPLPCLAAAEVAPELAALAPRGGVLAMLTGIDGAFYRPLGAVMSFPDGADPVGRLSSGCIEGDLAIHAAETRASGQPRRLRYGRGSPFVDIRLPCGSGIDVTLVRVPGGDGIAPVLDDIAGRRATVLALPGLPPLAIRPDPKMAVFGTGPEADCFARLAEAAGYPVARPDRANAADIDAETAVVLFFHDHEREPEILNTALRSPAFWIGAQGSRTAQAARLDLLRAGGWDEAALSRLRGPIGLIKGTRDPKVLAVSVLADIVAASVAPRPATG</sequence>
<keyword evidence="4" id="KW-1185">Reference proteome</keyword>
<dbReference type="InterPro" id="IPR027051">
    <property type="entry name" value="XdhC_Rossmann_dom"/>
</dbReference>
<dbReference type="STRING" id="1122180.Lokhon_02562"/>
<dbReference type="HOGENOM" id="CLU_041115_2_1_5"/>
<protein>
    <submittedName>
        <fullName evidence="3">Uncharacterized protein</fullName>
    </submittedName>
</protein>